<keyword evidence="5" id="KW-1133">Transmembrane helix</keyword>
<dbReference type="GO" id="GO:0008955">
    <property type="term" value="F:peptidoglycan glycosyltransferase activity"/>
    <property type="evidence" value="ECO:0007669"/>
    <property type="project" value="UniProtKB-EC"/>
</dbReference>
<keyword evidence="10" id="KW-1185">Reference proteome</keyword>
<keyword evidence="3" id="KW-0812">Transmembrane</keyword>
<organism evidence="9 10">
    <name type="scientific">Dermacoccus nishinomiyaensis</name>
    <dbReference type="NCBI Taxonomy" id="1274"/>
    <lineage>
        <taxon>Bacteria</taxon>
        <taxon>Bacillati</taxon>
        <taxon>Actinomycetota</taxon>
        <taxon>Actinomycetes</taxon>
        <taxon>Micrococcales</taxon>
        <taxon>Dermacoccaceae</taxon>
        <taxon>Dermacoccus</taxon>
    </lineage>
</organism>
<dbReference type="PANTHER" id="PTHR30474:SF3">
    <property type="entry name" value="PEPTIDOGLYCAN GLYCOSYLTRANSFERASE RODA"/>
    <property type="match status" value="1"/>
</dbReference>
<proteinExistence type="predicted"/>
<dbReference type="InterPro" id="IPR018365">
    <property type="entry name" value="Cell_cycle_FtsW-rel_CS"/>
</dbReference>
<dbReference type="GO" id="GO:0051301">
    <property type="term" value="P:cell division"/>
    <property type="evidence" value="ECO:0007669"/>
    <property type="project" value="UniProtKB-KW"/>
</dbReference>
<evidence type="ECO:0000313" key="10">
    <source>
        <dbReference type="Proteomes" id="UP000027986"/>
    </source>
</evidence>
<dbReference type="EC" id="2.4.99.28" evidence="7"/>
<keyword evidence="9" id="KW-0132">Cell division</keyword>
<gene>
    <name evidence="9" type="ORF">HX89_00780</name>
</gene>
<dbReference type="GO" id="GO:0032153">
    <property type="term" value="C:cell division site"/>
    <property type="evidence" value="ECO:0007669"/>
    <property type="project" value="TreeGrafter"/>
</dbReference>
<dbReference type="GO" id="GO:0015648">
    <property type="term" value="F:lipid-linked peptidoglycan transporter activity"/>
    <property type="evidence" value="ECO:0007669"/>
    <property type="project" value="TreeGrafter"/>
</dbReference>
<dbReference type="HOGENOM" id="CLU_029243_3_1_11"/>
<dbReference type="GO" id="GO:0008360">
    <property type="term" value="P:regulation of cell shape"/>
    <property type="evidence" value="ECO:0007669"/>
    <property type="project" value="UniProtKB-KW"/>
</dbReference>
<dbReference type="PROSITE" id="PS00428">
    <property type="entry name" value="FTSW_RODA_SPOVE"/>
    <property type="match status" value="1"/>
</dbReference>
<comment type="subcellular location">
    <subcellularLocation>
        <location evidence="1">Membrane</location>
        <topology evidence="1">Multi-pass membrane protein</topology>
    </subcellularLocation>
</comment>
<dbReference type="STRING" id="1274.HX89_00780"/>
<evidence type="ECO:0000256" key="2">
    <source>
        <dbReference type="ARBA" id="ARBA00004752"/>
    </source>
</evidence>
<dbReference type="GO" id="GO:0005886">
    <property type="term" value="C:plasma membrane"/>
    <property type="evidence" value="ECO:0007669"/>
    <property type="project" value="TreeGrafter"/>
</dbReference>
<dbReference type="PANTHER" id="PTHR30474">
    <property type="entry name" value="CELL CYCLE PROTEIN"/>
    <property type="match status" value="1"/>
</dbReference>
<keyword evidence="6" id="KW-0472">Membrane</keyword>
<keyword evidence="4" id="KW-0133">Cell shape</keyword>
<comment type="catalytic activity">
    <reaction evidence="8">
        <text>[GlcNAc-(1-&gt;4)-Mur2Ac(oyl-L-Ala-gamma-D-Glu-L-Lys-D-Ala-D-Ala)](n)-di-trans,octa-cis-undecaprenyl diphosphate + beta-D-GlcNAc-(1-&gt;4)-Mur2Ac(oyl-L-Ala-gamma-D-Glu-L-Lys-D-Ala-D-Ala)-di-trans,octa-cis-undecaprenyl diphosphate = [GlcNAc-(1-&gt;4)-Mur2Ac(oyl-L-Ala-gamma-D-Glu-L-Lys-D-Ala-D-Ala)](n+1)-di-trans,octa-cis-undecaprenyl diphosphate + di-trans,octa-cis-undecaprenyl diphosphate + H(+)</text>
        <dbReference type="Rhea" id="RHEA:23708"/>
        <dbReference type="Rhea" id="RHEA-COMP:9602"/>
        <dbReference type="Rhea" id="RHEA-COMP:9603"/>
        <dbReference type="ChEBI" id="CHEBI:15378"/>
        <dbReference type="ChEBI" id="CHEBI:58405"/>
        <dbReference type="ChEBI" id="CHEBI:60033"/>
        <dbReference type="ChEBI" id="CHEBI:78435"/>
        <dbReference type="EC" id="2.4.99.28"/>
    </reaction>
</comment>
<evidence type="ECO:0000256" key="4">
    <source>
        <dbReference type="ARBA" id="ARBA00022960"/>
    </source>
</evidence>
<dbReference type="InterPro" id="IPR001182">
    <property type="entry name" value="FtsW/RodA"/>
</dbReference>
<dbReference type="eggNOG" id="COG0772">
    <property type="taxonomic scope" value="Bacteria"/>
</dbReference>
<dbReference type="EMBL" id="CP008889">
    <property type="protein sequence ID" value="AIF39774.1"/>
    <property type="molecule type" value="Genomic_DNA"/>
</dbReference>
<evidence type="ECO:0000313" key="9">
    <source>
        <dbReference type="EMBL" id="AIF39774.1"/>
    </source>
</evidence>
<dbReference type="Pfam" id="PF01098">
    <property type="entry name" value="FTSW_RODA_SPOVE"/>
    <property type="match status" value="1"/>
</dbReference>
<dbReference type="RefSeq" id="WP_038566299.1">
    <property type="nucleotide sequence ID" value="NZ_CAKZHM010000074.1"/>
</dbReference>
<evidence type="ECO:0000256" key="8">
    <source>
        <dbReference type="ARBA" id="ARBA00049902"/>
    </source>
</evidence>
<dbReference type="GeneID" id="41839804"/>
<evidence type="ECO:0000256" key="5">
    <source>
        <dbReference type="ARBA" id="ARBA00022989"/>
    </source>
</evidence>
<protein>
    <recommendedName>
        <fullName evidence="7">peptidoglycan glycosyltransferase</fullName>
        <ecNumber evidence="7">2.4.99.28</ecNumber>
    </recommendedName>
</protein>
<evidence type="ECO:0000256" key="6">
    <source>
        <dbReference type="ARBA" id="ARBA00023136"/>
    </source>
</evidence>
<dbReference type="Proteomes" id="UP000027986">
    <property type="component" value="Chromosome"/>
</dbReference>
<dbReference type="OrthoDB" id="9812661at2"/>
<name>A0A075JCU4_9MICO</name>
<keyword evidence="9" id="KW-0131">Cell cycle</keyword>
<reference evidence="9 10" key="1">
    <citation type="submission" date="2014-07" db="EMBL/GenBank/DDBJ databases">
        <title>Genome Sequencing of Dermacoccus nishinomiyaensis.</title>
        <authorList>
            <person name="Hong K.W."/>
            <person name="Chan K.G."/>
        </authorList>
    </citation>
    <scope>NUCLEOTIDE SEQUENCE [LARGE SCALE GENOMIC DNA]</scope>
    <source>
        <strain evidence="9 10">M25</strain>
    </source>
</reference>
<dbReference type="KEGG" id="dni:HX89_00780"/>
<comment type="pathway">
    <text evidence="2">Cell wall biogenesis; peptidoglycan biosynthesis.</text>
</comment>
<accession>A0A075JCU4</accession>
<dbReference type="AlphaFoldDB" id="A0A075JCU4"/>
<sequence length="459" mass="49260">MSPDLATITGRGTKRGTELMLLAFAVGIVLFAYANVGLAVEGSLPTDILTLGVGMGVIALVFHLVVRVVAAYADPVLLPAATLLNGLGLVMIRRIDMARGKGVMEGAAVRQLMWSAIAVAAAIGLLCLIRDHRRLRRYTFTFALAGLALLMMPLLPFIGMNINGNRIWIHVGPLSFQPSEVAKILLTIFFASYLVQTRDALSLVGKRVLGFPLPRARDMGPILLAWLTSLAVLVFEKDLGTSLLFFGLFVAMLYVATERRSWIAIGLGLFFSGCYLAYLLFPNFQNRVTLWLDPFAPGLSDQVARSLMGLAFGGLTGTGLGRGYPTFNYAEANSDFIMSSFGEELGLVGLTAMIALFAIIVERGLRIAIACRDGFGKLLATGLAFSICLQCFVVLGGITRVIPLTGLTTPFLSAGGSSLLANWAIIALLLRISDQARRPAVTEAKPTLGSDDTQVVKIR</sequence>
<evidence type="ECO:0000256" key="7">
    <source>
        <dbReference type="ARBA" id="ARBA00044770"/>
    </source>
</evidence>
<evidence type="ECO:0000256" key="1">
    <source>
        <dbReference type="ARBA" id="ARBA00004141"/>
    </source>
</evidence>
<evidence type="ECO:0000256" key="3">
    <source>
        <dbReference type="ARBA" id="ARBA00022692"/>
    </source>
</evidence>